<feature type="transmembrane region" description="Helical" evidence="16">
    <location>
        <begin position="119"/>
        <end position="140"/>
    </location>
</feature>
<dbReference type="PROSITE" id="PS00379">
    <property type="entry name" value="CDP_ALCOHOL_P_TRANSF"/>
    <property type="match status" value="1"/>
</dbReference>
<evidence type="ECO:0000256" key="9">
    <source>
        <dbReference type="ARBA" id="ARBA00022989"/>
    </source>
</evidence>
<evidence type="ECO:0000256" key="10">
    <source>
        <dbReference type="ARBA" id="ARBA00023098"/>
    </source>
</evidence>
<name>A0A7V5PQB6_CALAY</name>
<protein>
    <recommendedName>
        <fullName evidence="5">CDP-diacylglycerol--serine O-phosphatidyltransferase</fullName>
        <ecNumber evidence="4">2.7.8.8</ecNumber>
    </recommendedName>
    <alternativeName>
        <fullName evidence="14">Phosphatidylserine synthase</fullName>
    </alternativeName>
</protein>
<dbReference type="GO" id="GO:0003882">
    <property type="term" value="F:CDP-diacylglycerol-serine O-phosphatidyltransferase activity"/>
    <property type="evidence" value="ECO:0007669"/>
    <property type="project" value="UniProtKB-EC"/>
</dbReference>
<reference evidence="17" key="1">
    <citation type="journal article" date="2020" name="mSystems">
        <title>Genome- and Community-Level Interaction Insights into Carbon Utilization and Element Cycling Functions of Hydrothermarchaeota in Hydrothermal Sediment.</title>
        <authorList>
            <person name="Zhou Z."/>
            <person name="Liu Y."/>
            <person name="Xu W."/>
            <person name="Pan J."/>
            <person name="Luo Z.H."/>
            <person name="Li M."/>
        </authorList>
    </citation>
    <scope>NUCLEOTIDE SEQUENCE [LARGE SCALE GENOMIC DNA]</scope>
    <source>
        <strain evidence="17">HyVt-527</strain>
    </source>
</reference>
<keyword evidence="6" id="KW-0444">Lipid biosynthesis</keyword>
<keyword evidence="8 16" id="KW-0812">Transmembrane</keyword>
<keyword evidence="9 16" id="KW-1133">Transmembrane helix</keyword>
<evidence type="ECO:0000313" key="17">
    <source>
        <dbReference type="EMBL" id="HHJ53166.1"/>
    </source>
</evidence>
<comment type="similarity">
    <text evidence="3 15">Belongs to the CDP-alcohol phosphatidyltransferase class-I family.</text>
</comment>
<evidence type="ECO:0000256" key="8">
    <source>
        <dbReference type="ARBA" id="ARBA00022692"/>
    </source>
</evidence>
<dbReference type="Gene3D" id="1.20.120.1760">
    <property type="match status" value="1"/>
</dbReference>
<dbReference type="AlphaFoldDB" id="A0A7V5PQB6"/>
<evidence type="ECO:0000256" key="13">
    <source>
        <dbReference type="ARBA" id="ARBA00023264"/>
    </source>
</evidence>
<dbReference type="EMBL" id="DROD01000528">
    <property type="protein sequence ID" value="HHJ53166.1"/>
    <property type="molecule type" value="Genomic_DNA"/>
</dbReference>
<evidence type="ECO:0000256" key="16">
    <source>
        <dbReference type="SAM" id="Phobius"/>
    </source>
</evidence>
<dbReference type="PANTHER" id="PTHR14269">
    <property type="entry name" value="CDP-DIACYLGLYCEROL--GLYCEROL-3-PHOSPHATE 3-PHOSPHATIDYLTRANSFERASE-RELATED"/>
    <property type="match status" value="1"/>
</dbReference>
<evidence type="ECO:0000256" key="2">
    <source>
        <dbReference type="ARBA" id="ARBA00004127"/>
    </source>
</evidence>
<dbReference type="InterPro" id="IPR004533">
    <property type="entry name" value="CDP-diaglyc--ser_O-PTrfase"/>
</dbReference>
<evidence type="ECO:0000256" key="5">
    <source>
        <dbReference type="ARBA" id="ARBA00017171"/>
    </source>
</evidence>
<evidence type="ECO:0000256" key="11">
    <source>
        <dbReference type="ARBA" id="ARBA00023136"/>
    </source>
</evidence>
<keyword evidence="12" id="KW-0594">Phospholipid biosynthesis</keyword>
<accession>A0A7V5PQB6</accession>
<dbReference type="GO" id="GO:0012505">
    <property type="term" value="C:endomembrane system"/>
    <property type="evidence" value="ECO:0007669"/>
    <property type="project" value="UniProtKB-SubCell"/>
</dbReference>
<keyword evidence="7 15" id="KW-0808">Transferase</keyword>
<feature type="transmembrane region" description="Helical" evidence="16">
    <location>
        <begin position="88"/>
        <end position="107"/>
    </location>
</feature>
<keyword evidence="13" id="KW-1208">Phospholipid metabolism</keyword>
<proteinExistence type="inferred from homology"/>
<dbReference type="InterPro" id="IPR048254">
    <property type="entry name" value="CDP_ALCOHOL_P_TRANSF_CS"/>
</dbReference>
<dbReference type="GO" id="GO:0016020">
    <property type="term" value="C:membrane"/>
    <property type="evidence" value="ECO:0007669"/>
    <property type="project" value="InterPro"/>
</dbReference>
<evidence type="ECO:0000256" key="4">
    <source>
        <dbReference type="ARBA" id="ARBA00013174"/>
    </source>
</evidence>
<feature type="transmembrane region" description="Helical" evidence="16">
    <location>
        <begin position="146"/>
        <end position="166"/>
    </location>
</feature>
<feature type="transmembrane region" description="Helical" evidence="16">
    <location>
        <begin position="178"/>
        <end position="198"/>
    </location>
</feature>
<evidence type="ECO:0000256" key="15">
    <source>
        <dbReference type="RuleBase" id="RU003750"/>
    </source>
</evidence>
<dbReference type="InterPro" id="IPR000462">
    <property type="entry name" value="CDP-OH_P_trans"/>
</dbReference>
<feature type="transmembrane region" description="Helical" evidence="16">
    <location>
        <begin position="22"/>
        <end position="42"/>
    </location>
</feature>
<keyword evidence="10" id="KW-0443">Lipid metabolism</keyword>
<dbReference type="Proteomes" id="UP000886124">
    <property type="component" value="Unassembled WGS sequence"/>
</dbReference>
<evidence type="ECO:0000256" key="7">
    <source>
        <dbReference type="ARBA" id="ARBA00022679"/>
    </source>
</evidence>
<dbReference type="PANTHER" id="PTHR14269:SF61">
    <property type="entry name" value="CDP-DIACYLGLYCEROL--SERINE O-PHOSPHATIDYLTRANSFERASE"/>
    <property type="match status" value="1"/>
</dbReference>
<evidence type="ECO:0000256" key="1">
    <source>
        <dbReference type="ARBA" id="ARBA00000287"/>
    </source>
</evidence>
<evidence type="ECO:0000256" key="3">
    <source>
        <dbReference type="ARBA" id="ARBA00010441"/>
    </source>
</evidence>
<dbReference type="Pfam" id="PF01066">
    <property type="entry name" value="CDP-OH_P_transf"/>
    <property type="match status" value="1"/>
</dbReference>
<dbReference type="InterPro" id="IPR050324">
    <property type="entry name" value="CDP-alcohol_PTase-I"/>
</dbReference>
<evidence type="ECO:0000256" key="12">
    <source>
        <dbReference type="ARBA" id="ARBA00023209"/>
    </source>
</evidence>
<keyword evidence="11 16" id="KW-0472">Membrane</keyword>
<comment type="catalytic activity">
    <reaction evidence="1">
        <text>a CDP-1,2-diacyl-sn-glycerol + L-serine = a 1,2-diacyl-sn-glycero-3-phospho-L-serine + CMP + H(+)</text>
        <dbReference type="Rhea" id="RHEA:16913"/>
        <dbReference type="ChEBI" id="CHEBI:15378"/>
        <dbReference type="ChEBI" id="CHEBI:33384"/>
        <dbReference type="ChEBI" id="CHEBI:57262"/>
        <dbReference type="ChEBI" id="CHEBI:58332"/>
        <dbReference type="ChEBI" id="CHEBI:60377"/>
        <dbReference type="EC" id="2.7.8.8"/>
    </reaction>
</comment>
<dbReference type="NCBIfam" id="TIGR00473">
    <property type="entry name" value="pssA"/>
    <property type="match status" value="1"/>
</dbReference>
<evidence type="ECO:0000256" key="14">
    <source>
        <dbReference type="ARBA" id="ARBA00032361"/>
    </source>
</evidence>
<organism evidence="17">
    <name type="scientific">Caldithrix abyssi</name>
    <dbReference type="NCBI Taxonomy" id="187145"/>
    <lineage>
        <taxon>Bacteria</taxon>
        <taxon>Pseudomonadati</taxon>
        <taxon>Calditrichota</taxon>
        <taxon>Calditrichia</taxon>
        <taxon>Calditrichales</taxon>
        <taxon>Calditrichaceae</taxon>
        <taxon>Caldithrix</taxon>
    </lineage>
</organism>
<dbReference type="GO" id="GO:0008654">
    <property type="term" value="P:phospholipid biosynthetic process"/>
    <property type="evidence" value="ECO:0007669"/>
    <property type="project" value="UniProtKB-KW"/>
</dbReference>
<dbReference type="InterPro" id="IPR043130">
    <property type="entry name" value="CDP-OH_PTrfase_TM_dom"/>
</dbReference>
<gene>
    <name evidence="17" type="primary">pssA</name>
    <name evidence="17" type="ORF">ENJ89_08225</name>
</gene>
<evidence type="ECO:0000256" key="6">
    <source>
        <dbReference type="ARBA" id="ARBA00022516"/>
    </source>
</evidence>
<dbReference type="EC" id="2.7.8.8" evidence="4"/>
<feature type="transmembrane region" description="Helical" evidence="16">
    <location>
        <begin position="204"/>
        <end position="223"/>
    </location>
</feature>
<comment type="caution">
    <text evidence="17">The sequence shown here is derived from an EMBL/GenBank/DDBJ whole genome shotgun (WGS) entry which is preliminary data.</text>
</comment>
<comment type="subcellular location">
    <subcellularLocation>
        <location evidence="2">Endomembrane system</location>
        <topology evidence="2">Multi-pass membrane protein</topology>
    </subcellularLocation>
</comment>
<sequence length="232" mass="26081">MPSFFTVGNMLSGFMSVVFSTYHHNLTLGAWMIVLAAFLDSLDGKVARIANASSKFGVEYDSLADVVSFGFAPSALIYTYFFNQWGTVGLFISFFPLLFASIRLARFNVQLEGFEKSEFIGLPSPAGALALAGYILFMFKYFPDEIFPKFLLLVTLSVSVLMVSTIKYNVMPKFTYRGGFRQTVTFVVMLALIILVVIFPRTLIFPYILFYVTFGFFKFLIRLGSGKGIKNR</sequence>